<dbReference type="CDD" id="cd06261">
    <property type="entry name" value="TM_PBP2"/>
    <property type="match status" value="1"/>
</dbReference>
<evidence type="ECO:0000313" key="10">
    <source>
        <dbReference type="Proteomes" id="UP000252254"/>
    </source>
</evidence>
<organism evidence="9 10">
    <name type="scientific">Paraliobacillus ryukyuensis</name>
    <dbReference type="NCBI Taxonomy" id="200904"/>
    <lineage>
        <taxon>Bacteria</taxon>
        <taxon>Bacillati</taxon>
        <taxon>Bacillota</taxon>
        <taxon>Bacilli</taxon>
        <taxon>Bacillales</taxon>
        <taxon>Bacillaceae</taxon>
        <taxon>Paraliobacillus</taxon>
    </lineage>
</organism>
<feature type="transmembrane region" description="Helical" evidence="7">
    <location>
        <begin position="213"/>
        <end position="229"/>
    </location>
</feature>
<keyword evidence="3" id="KW-1003">Cell membrane</keyword>
<dbReference type="PROSITE" id="PS50928">
    <property type="entry name" value="ABC_TM1"/>
    <property type="match status" value="1"/>
</dbReference>
<feature type="transmembrane region" description="Helical" evidence="7">
    <location>
        <begin position="43"/>
        <end position="62"/>
    </location>
</feature>
<feature type="transmembrane region" description="Helical" evidence="7">
    <location>
        <begin position="127"/>
        <end position="158"/>
    </location>
</feature>
<keyword evidence="6 7" id="KW-0472">Membrane</keyword>
<keyword evidence="4 7" id="KW-0812">Transmembrane</keyword>
<dbReference type="GO" id="GO:0015416">
    <property type="term" value="F:ABC-type phosphonate transporter activity"/>
    <property type="evidence" value="ECO:0007669"/>
    <property type="project" value="InterPro"/>
</dbReference>
<dbReference type="PANTHER" id="PTHR30043:SF1">
    <property type="entry name" value="ABC TRANSPORT SYSTEM PERMEASE PROTEIN P69"/>
    <property type="match status" value="1"/>
</dbReference>
<dbReference type="NCBIfam" id="TIGR01097">
    <property type="entry name" value="PhnE"/>
    <property type="match status" value="1"/>
</dbReference>
<protein>
    <submittedName>
        <fullName evidence="9">Phosphonate transport system permease protein</fullName>
    </submittedName>
</protein>
<dbReference type="RefSeq" id="WP_113867127.1">
    <property type="nucleotide sequence ID" value="NZ_BAABQN010000002.1"/>
</dbReference>
<dbReference type="Gene3D" id="1.10.3720.10">
    <property type="entry name" value="MetI-like"/>
    <property type="match status" value="1"/>
</dbReference>
<sequence length="267" mass="29483">MSNPNEKYVPKSLYPTKTKLTITLALVGIIGFYLISSIQTESFIVNFFLKIGNVTELVGRFFPPDWSYAQQVWSKLFETIHMAIISSTIATLISIPFCLLTARNITTNKYLYNTMRFILNIIRTVPDIVLAVVFVGLFGIGVFSGIIALIIFAIGILVKLMSETIESIDMNPSEAIKASGGNTLQIIWYAVVPQVLPQFISFGLYVFEVNIRASVVLGLVGAGGVGQLINTQINFLNYPAVMTIVIIIFVVVVIIDYISSKLREGLV</sequence>
<evidence type="ECO:0000256" key="4">
    <source>
        <dbReference type="ARBA" id="ARBA00022692"/>
    </source>
</evidence>
<dbReference type="InterPro" id="IPR035906">
    <property type="entry name" value="MetI-like_sf"/>
</dbReference>
<dbReference type="AlphaFoldDB" id="A0A366EG46"/>
<keyword evidence="2 7" id="KW-0813">Transport</keyword>
<dbReference type="PANTHER" id="PTHR30043">
    <property type="entry name" value="PHOSPHONATES TRANSPORT SYSTEM PERMEASE PROTEIN"/>
    <property type="match status" value="1"/>
</dbReference>
<evidence type="ECO:0000256" key="6">
    <source>
        <dbReference type="ARBA" id="ARBA00023136"/>
    </source>
</evidence>
<dbReference type="EMBL" id="QNRI01000002">
    <property type="protein sequence ID" value="RBP00425.1"/>
    <property type="molecule type" value="Genomic_DNA"/>
</dbReference>
<reference evidence="9 10" key="1">
    <citation type="submission" date="2018-06" db="EMBL/GenBank/DDBJ databases">
        <title>Genomic Encyclopedia of Type Strains, Phase IV (KMG-IV): sequencing the most valuable type-strain genomes for metagenomic binning, comparative biology and taxonomic classification.</title>
        <authorList>
            <person name="Goeker M."/>
        </authorList>
    </citation>
    <scope>NUCLEOTIDE SEQUENCE [LARGE SCALE GENOMIC DNA]</scope>
    <source>
        <strain evidence="9 10">DSM 15140</strain>
    </source>
</reference>
<dbReference type="Pfam" id="PF00528">
    <property type="entry name" value="BPD_transp_1"/>
    <property type="match status" value="1"/>
</dbReference>
<keyword evidence="10" id="KW-1185">Reference proteome</keyword>
<name>A0A366EG46_9BACI</name>
<feature type="transmembrane region" description="Helical" evidence="7">
    <location>
        <begin position="235"/>
        <end position="258"/>
    </location>
</feature>
<proteinExistence type="inferred from homology"/>
<dbReference type="GO" id="GO:0005886">
    <property type="term" value="C:plasma membrane"/>
    <property type="evidence" value="ECO:0007669"/>
    <property type="project" value="UniProtKB-SubCell"/>
</dbReference>
<evidence type="ECO:0000256" key="5">
    <source>
        <dbReference type="ARBA" id="ARBA00022989"/>
    </source>
</evidence>
<gene>
    <name evidence="9" type="ORF">DES48_102187</name>
</gene>
<dbReference type="SUPFAM" id="SSF161098">
    <property type="entry name" value="MetI-like"/>
    <property type="match status" value="1"/>
</dbReference>
<comment type="subcellular location">
    <subcellularLocation>
        <location evidence="1 7">Cell membrane</location>
        <topology evidence="1 7">Multi-pass membrane protein</topology>
    </subcellularLocation>
</comment>
<evidence type="ECO:0000256" key="1">
    <source>
        <dbReference type="ARBA" id="ARBA00004651"/>
    </source>
</evidence>
<evidence type="ECO:0000256" key="7">
    <source>
        <dbReference type="RuleBase" id="RU363032"/>
    </source>
</evidence>
<evidence type="ECO:0000256" key="2">
    <source>
        <dbReference type="ARBA" id="ARBA00022448"/>
    </source>
</evidence>
<comment type="caution">
    <text evidence="9">The sequence shown here is derived from an EMBL/GenBank/DDBJ whole genome shotgun (WGS) entry which is preliminary data.</text>
</comment>
<feature type="transmembrane region" description="Helical" evidence="7">
    <location>
        <begin position="20"/>
        <end position="36"/>
    </location>
</feature>
<feature type="transmembrane region" description="Helical" evidence="7">
    <location>
        <begin position="82"/>
        <end position="106"/>
    </location>
</feature>
<keyword evidence="5 7" id="KW-1133">Transmembrane helix</keyword>
<feature type="transmembrane region" description="Helical" evidence="7">
    <location>
        <begin position="186"/>
        <end position="206"/>
    </location>
</feature>
<evidence type="ECO:0000313" key="9">
    <source>
        <dbReference type="EMBL" id="RBP00425.1"/>
    </source>
</evidence>
<dbReference type="InterPro" id="IPR005769">
    <property type="entry name" value="PhnE/PtxC"/>
</dbReference>
<comment type="similarity">
    <text evidence="7">Belongs to the binding-protein-dependent transport system permease family.</text>
</comment>
<evidence type="ECO:0000256" key="3">
    <source>
        <dbReference type="ARBA" id="ARBA00022475"/>
    </source>
</evidence>
<dbReference type="InterPro" id="IPR000515">
    <property type="entry name" value="MetI-like"/>
</dbReference>
<dbReference type="STRING" id="200904.GCA_900168775_00461"/>
<evidence type="ECO:0000259" key="8">
    <source>
        <dbReference type="PROSITE" id="PS50928"/>
    </source>
</evidence>
<dbReference type="OrthoDB" id="9808005at2"/>
<accession>A0A366EG46</accession>
<dbReference type="Proteomes" id="UP000252254">
    <property type="component" value="Unassembled WGS sequence"/>
</dbReference>
<feature type="domain" description="ABC transmembrane type-1" evidence="8">
    <location>
        <begin position="76"/>
        <end position="259"/>
    </location>
</feature>